<dbReference type="InterPro" id="IPR012337">
    <property type="entry name" value="RNaseH-like_sf"/>
</dbReference>
<dbReference type="GeneID" id="20657232"/>
<reference evidence="2 3" key="1">
    <citation type="journal article" date="2006" name="Science">
        <title>Phytophthora genome sequences uncover evolutionary origins and mechanisms of pathogenesis.</title>
        <authorList>
            <person name="Tyler B.M."/>
            <person name="Tripathy S."/>
            <person name="Zhang X."/>
            <person name="Dehal P."/>
            <person name="Jiang R.H."/>
            <person name="Aerts A."/>
            <person name="Arredondo F.D."/>
            <person name="Baxter L."/>
            <person name="Bensasson D."/>
            <person name="Beynon J.L."/>
            <person name="Chapman J."/>
            <person name="Damasceno C.M."/>
            <person name="Dorrance A.E."/>
            <person name="Dou D."/>
            <person name="Dickerman A.W."/>
            <person name="Dubchak I.L."/>
            <person name="Garbelotto M."/>
            <person name="Gijzen M."/>
            <person name="Gordon S.G."/>
            <person name="Govers F."/>
            <person name="Grunwald N.J."/>
            <person name="Huang W."/>
            <person name="Ivors K.L."/>
            <person name="Jones R.W."/>
            <person name="Kamoun S."/>
            <person name="Krampis K."/>
            <person name="Lamour K.H."/>
            <person name="Lee M.K."/>
            <person name="McDonald W.H."/>
            <person name="Medina M."/>
            <person name="Meijer H.J."/>
            <person name="Nordberg E.K."/>
            <person name="Maclean D.J."/>
            <person name="Ospina-Giraldo M.D."/>
            <person name="Morris P.F."/>
            <person name="Phuntumart V."/>
            <person name="Putnam N.H."/>
            <person name="Rash S."/>
            <person name="Rose J.K."/>
            <person name="Sakihama Y."/>
            <person name="Salamov A.A."/>
            <person name="Savidor A."/>
            <person name="Scheuring C.F."/>
            <person name="Smith B.M."/>
            <person name="Sobral B.W."/>
            <person name="Terry A."/>
            <person name="Torto-Alalibo T.A."/>
            <person name="Win J."/>
            <person name="Xu Z."/>
            <person name="Zhang H."/>
            <person name="Grigoriev I.V."/>
            <person name="Rokhsar D.S."/>
            <person name="Boore J.L."/>
        </authorList>
    </citation>
    <scope>NUCLEOTIDE SEQUENCE [LARGE SCALE GENOMIC DNA]</scope>
    <source>
        <strain evidence="2 3">P6497</strain>
    </source>
</reference>
<evidence type="ECO:0000259" key="1">
    <source>
        <dbReference type="Pfam" id="PF05699"/>
    </source>
</evidence>
<dbReference type="InterPro" id="IPR008906">
    <property type="entry name" value="HATC_C_dom"/>
</dbReference>
<dbReference type="RefSeq" id="XP_009522493.1">
    <property type="nucleotide sequence ID" value="XM_009524198.1"/>
</dbReference>
<evidence type="ECO:0000313" key="3">
    <source>
        <dbReference type="Proteomes" id="UP000002640"/>
    </source>
</evidence>
<dbReference type="OMA" id="YESENQC"/>
<dbReference type="EMBL" id="JH159153">
    <property type="protein sequence ID" value="EGZ19776.1"/>
    <property type="molecule type" value="Genomic_DNA"/>
</dbReference>
<dbReference type="KEGG" id="psoj:PHYSODRAFT_495820"/>
<dbReference type="AlphaFoldDB" id="G4Z9S3"/>
<dbReference type="Pfam" id="PF05699">
    <property type="entry name" value="Dimer_Tnp_hAT"/>
    <property type="match status" value="1"/>
</dbReference>
<dbReference type="GO" id="GO:0046983">
    <property type="term" value="F:protein dimerization activity"/>
    <property type="evidence" value="ECO:0007669"/>
    <property type="project" value="InterPro"/>
</dbReference>
<dbReference type="Proteomes" id="UP000002640">
    <property type="component" value="Unassembled WGS sequence"/>
</dbReference>
<gene>
    <name evidence="2" type="ORF">PHYSODRAFT_495820</name>
</gene>
<sequence length="636" mass="72042">KTTNATKHLWETHQIQSEKTTLQNTRKRDRAEGVNRILASALCRDDAKRLCLLLETIRIVYNNLPFRFGEYEESVILKEVVTKDEFKTTVNSRTVTNSLVELYASGRQELIGFIRDNRLGLIKCLTMVVDFWTPKHGGEKYLGLRIYFVDSHFRLRTVLRWICGILFDFGLSPSDFFGSTTDSGPDVKWTMNEGLRLKWEWCIPHKVNAATKMACGLTRKSHNPEMSALLNKLSQTVYDTSTNSTLGDLLPMLMIMLGEGNGTQLVGYKPHRFMGMAATMERKRAPPGFHLAGCQQHLVQLLSILTPILLVTKRSQAQDTNQVQVLLSLYTMCMTSLALDSPIRRYDTAPSNAVNIHPFQLTSLVARTRMLLQKAFYHNFFRRYVDIVSGSYIFEMQLVMYPSVKHVGSPMDEVIAAVARTEGRMRDDLVAGHVVAANVFDDDILATFAVQPFRSTERPAQQRNKHDTLIAGELKRWLEDSDGLQMITVPDPAKTSVRRPESILEFWHRQQQSKRYVLLPMVARILFAVPSSSAQIERDFGNSGQMVTALRASTSTANIDMACFLHQNRSFVDVCQCPKLKASEVDEHIPSNVKINLEPEVVERMEWNQLAQACFSTSSASAFASYNEEETKDSSC</sequence>
<organism evidence="2 3">
    <name type="scientific">Phytophthora sojae (strain P6497)</name>
    <name type="common">Soybean stem and root rot agent</name>
    <name type="synonym">Phytophthora megasperma f. sp. glycines</name>
    <dbReference type="NCBI Taxonomy" id="1094619"/>
    <lineage>
        <taxon>Eukaryota</taxon>
        <taxon>Sar</taxon>
        <taxon>Stramenopiles</taxon>
        <taxon>Oomycota</taxon>
        <taxon>Peronosporomycetes</taxon>
        <taxon>Peronosporales</taxon>
        <taxon>Peronosporaceae</taxon>
        <taxon>Phytophthora</taxon>
    </lineage>
</organism>
<dbReference type="SUPFAM" id="SSF53098">
    <property type="entry name" value="Ribonuclease H-like"/>
    <property type="match status" value="1"/>
</dbReference>
<dbReference type="InParanoid" id="G4Z9S3"/>
<protein>
    <recommendedName>
        <fullName evidence="1">HAT C-terminal dimerisation domain-containing protein</fullName>
    </recommendedName>
</protein>
<feature type="domain" description="HAT C-terminal dimerisation" evidence="1">
    <location>
        <begin position="499"/>
        <end position="568"/>
    </location>
</feature>
<keyword evidence="3" id="KW-1185">Reference proteome</keyword>
<proteinExistence type="predicted"/>
<name>G4Z9S3_PHYSP</name>
<accession>G4Z9S3</accession>
<feature type="non-terminal residue" evidence="2">
    <location>
        <position position="1"/>
    </location>
</feature>
<evidence type="ECO:0000313" key="2">
    <source>
        <dbReference type="EMBL" id="EGZ19776.1"/>
    </source>
</evidence>